<keyword evidence="3" id="KW-1185">Reference proteome</keyword>
<evidence type="ECO:0000313" key="3">
    <source>
        <dbReference type="Proteomes" id="UP000276991"/>
    </source>
</evidence>
<evidence type="ECO:0000256" key="1">
    <source>
        <dbReference type="SAM" id="Coils"/>
    </source>
</evidence>
<dbReference type="OrthoDB" id="5837023at2759"/>
<protein>
    <submittedName>
        <fullName evidence="2">Uncharacterized protein</fullName>
    </submittedName>
</protein>
<accession>A0A498S992</accession>
<keyword evidence="1" id="KW-0175">Coiled coil</keyword>
<feature type="coiled-coil region" evidence="1">
    <location>
        <begin position="54"/>
        <end position="91"/>
    </location>
</feature>
<dbReference type="EMBL" id="UPTC01000104">
    <property type="protein sequence ID" value="VBB26429.1"/>
    <property type="molecule type" value="Genomic_DNA"/>
</dbReference>
<dbReference type="Proteomes" id="UP000276991">
    <property type="component" value="Unassembled WGS sequence"/>
</dbReference>
<dbReference type="AlphaFoldDB" id="A0A498S992"/>
<gene>
    <name evidence="2" type="ORF">NAV_LOCUS1259</name>
</gene>
<sequence>MNSGGLAAVLPSTSVVEEESAVIPKGMTYTDERFSSRWKERRARFLGCIENTKLIAERTKQRQENARIERLKKERAEMEKYRRRYLEAAMKQYMEQQAKPREAPLSIAQSHGHHHPQLLSSSQGYPGCMQVLRTAAPFVPNYPTMSACKPNIRKRPFEGNSGWTQYAHMTIMSDPCNVYHGKKPEMLQNNVSLMQTTNSFKYSTVMPKQVPYCPTSNYNDGTDSNKSMAKEVHPMNCTVPELERAEQYDQTRLGSSILPTTSQAQEAPAIPEEMSNLSAMPELAESHVKDLMDQIRPGNSLDDLGGNCLEGVLVNRCDDEQPSTLTAEAEKLKVQSASSSIVSPMSATCGTPNSALSPAHLSASARCSTNSFYDSHSAAVTPQQGALTPPCDQQQRIPLAVPAPSTMVQDNSLLCTRNASSSSSASSIGSTNAALPLTSLVSNNNINGGNNNVNGCSMYSTAATIPAAATVPSQQLLHHQQQQQQQQQHYQFAHFQQYHHSRYQQQQQLLDLFNNGCHVSANNAPFSHMDNARMYNGIEYPRFGHCYNQYSNPNKSSIFPRFPSQTFVECSTPQQYDVHSMKYPNNGMSYYAQQPEMNVQQQSYQFQVPLFQPAYHHHHYHTNGSDPMIATQNPVYPMNHF</sequence>
<name>A0A498S992_ACAVI</name>
<reference evidence="2 3" key="1">
    <citation type="submission" date="2018-08" db="EMBL/GenBank/DDBJ databases">
        <authorList>
            <person name="Laetsch R D."/>
            <person name="Stevens L."/>
            <person name="Kumar S."/>
            <person name="Blaxter L. M."/>
        </authorList>
    </citation>
    <scope>NUCLEOTIDE SEQUENCE [LARGE SCALE GENOMIC DNA]</scope>
</reference>
<evidence type="ECO:0000313" key="2">
    <source>
        <dbReference type="EMBL" id="VBB26429.1"/>
    </source>
</evidence>
<organism evidence="2 3">
    <name type="scientific">Acanthocheilonema viteae</name>
    <name type="common">Filarial nematode worm</name>
    <name type="synonym">Dipetalonema viteae</name>
    <dbReference type="NCBI Taxonomy" id="6277"/>
    <lineage>
        <taxon>Eukaryota</taxon>
        <taxon>Metazoa</taxon>
        <taxon>Ecdysozoa</taxon>
        <taxon>Nematoda</taxon>
        <taxon>Chromadorea</taxon>
        <taxon>Rhabditida</taxon>
        <taxon>Spirurina</taxon>
        <taxon>Spiruromorpha</taxon>
        <taxon>Filarioidea</taxon>
        <taxon>Onchocercidae</taxon>
        <taxon>Acanthocheilonema</taxon>
    </lineage>
</organism>
<proteinExistence type="predicted"/>